<evidence type="ECO:0000313" key="1">
    <source>
        <dbReference type="EMBL" id="PWW82724.1"/>
    </source>
</evidence>
<evidence type="ECO:0000313" key="2">
    <source>
        <dbReference type="Proteomes" id="UP000246278"/>
    </source>
</evidence>
<dbReference type="OrthoDB" id="597903at2"/>
<gene>
    <name evidence="1" type="ORF">CR164_02990</name>
</gene>
<organism evidence="1 2">
    <name type="scientific">Prosthecochloris marina</name>
    <dbReference type="NCBI Taxonomy" id="2017681"/>
    <lineage>
        <taxon>Bacteria</taxon>
        <taxon>Pseudomonadati</taxon>
        <taxon>Chlorobiota</taxon>
        <taxon>Chlorobiia</taxon>
        <taxon>Chlorobiales</taxon>
        <taxon>Chlorobiaceae</taxon>
        <taxon>Prosthecochloris</taxon>
    </lineage>
</organism>
<sequence length="136" mass="13950">MGESYQNLRKDFKNLELPDRMTFLAEGTLLTGQSAIVGGLELLGNVVETVTGTVGSLVDATGIGRVLGSTSGVVGDTIDRVAITVKDVSKTAGDLYSDAVKNVENVTENAATAVGDAGMSASETVKGVKNSISGRK</sequence>
<reference evidence="2" key="1">
    <citation type="submission" date="2017-10" db="EMBL/GenBank/DDBJ databases">
        <authorList>
            <person name="Gaisin V.A."/>
            <person name="Rysina M.S."/>
            <person name="Grouzdev D.S."/>
        </authorList>
    </citation>
    <scope>NUCLEOTIDE SEQUENCE [LARGE SCALE GENOMIC DNA]</scope>
    <source>
        <strain evidence="2">V1</strain>
    </source>
</reference>
<protein>
    <submittedName>
        <fullName evidence="1">Chlorosome protein C</fullName>
    </submittedName>
</protein>
<comment type="caution">
    <text evidence="1">The sequence shown here is derived from an EMBL/GenBank/DDBJ whole genome shotgun (WGS) entry which is preliminary data.</text>
</comment>
<proteinExistence type="predicted"/>
<name>A0A317T7S4_9CHLB</name>
<dbReference type="InterPro" id="IPR020995">
    <property type="entry name" value="Chlorosome_envelope_CsmC"/>
</dbReference>
<dbReference type="Proteomes" id="UP000246278">
    <property type="component" value="Unassembled WGS sequence"/>
</dbReference>
<dbReference type="Pfam" id="PF11098">
    <property type="entry name" value="Chlorosome_CsmC"/>
    <property type="match status" value="1"/>
</dbReference>
<dbReference type="RefSeq" id="WP_110022440.1">
    <property type="nucleotide sequence ID" value="NZ_PDNZ01000002.1"/>
</dbReference>
<accession>A0A317T7S4</accession>
<dbReference type="AlphaFoldDB" id="A0A317T7S4"/>
<keyword evidence="2" id="KW-1185">Reference proteome</keyword>
<dbReference type="EMBL" id="PDNZ01000002">
    <property type="protein sequence ID" value="PWW82724.1"/>
    <property type="molecule type" value="Genomic_DNA"/>
</dbReference>